<evidence type="ECO:0000259" key="12">
    <source>
        <dbReference type="PROSITE" id="PS50991"/>
    </source>
</evidence>
<dbReference type="Proteomes" id="UP000236434">
    <property type="component" value="Unassembled WGS sequence"/>
</dbReference>
<dbReference type="Pfam" id="PF08502">
    <property type="entry name" value="LeuA_dimer"/>
    <property type="match status" value="1"/>
</dbReference>
<dbReference type="InterPro" id="IPR013785">
    <property type="entry name" value="Aldolase_TIM"/>
</dbReference>
<dbReference type="InterPro" id="IPR002034">
    <property type="entry name" value="AIPM/Hcit_synth_CS"/>
</dbReference>
<keyword evidence="9 11" id="KW-0464">Manganese</keyword>
<evidence type="ECO:0000313" key="14">
    <source>
        <dbReference type="Proteomes" id="UP000236434"/>
    </source>
</evidence>
<dbReference type="SUPFAM" id="SSF51569">
    <property type="entry name" value="Aldolase"/>
    <property type="match status" value="1"/>
</dbReference>
<dbReference type="Gene3D" id="3.30.160.270">
    <property type="match status" value="1"/>
</dbReference>
<feature type="domain" description="Pyruvate carboxyltransferase" evidence="12">
    <location>
        <begin position="4"/>
        <end position="264"/>
    </location>
</feature>
<dbReference type="FunFam" id="1.10.238.260:FF:000001">
    <property type="entry name" value="2-isopropylmalate synthase"/>
    <property type="match status" value="1"/>
</dbReference>
<feature type="region of interest" description="Regulatory domain" evidence="11">
    <location>
        <begin position="391"/>
        <end position="510"/>
    </location>
</feature>
<proteinExistence type="inferred from homology"/>
<evidence type="ECO:0000256" key="4">
    <source>
        <dbReference type="ARBA" id="ARBA00018198"/>
    </source>
</evidence>
<dbReference type="GO" id="GO:0009098">
    <property type="term" value="P:L-leucine biosynthetic process"/>
    <property type="evidence" value="ECO:0007669"/>
    <property type="project" value="UniProtKB-UniRule"/>
</dbReference>
<evidence type="ECO:0000313" key="13">
    <source>
        <dbReference type="EMBL" id="PNR96100.1"/>
    </source>
</evidence>
<dbReference type="GO" id="GO:0030145">
    <property type="term" value="F:manganese ion binding"/>
    <property type="evidence" value="ECO:0007669"/>
    <property type="project" value="UniProtKB-UniRule"/>
</dbReference>
<comment type="catalytic activity">
    <reaction evidence="11">
        <text>3-methyl-2-oxobutanoate + acetyl-CoA + H2O = (2S)-2-isopropylmalate + CoA + H(+)</text>
        <dbReference type="Rhea" id="RHEA:21524"/>
        <dbReference type="ChEBI" id="CHEBI:1178"/>
        <dbReference type="ChEBI" id="CHEBI:11851"/>
        <dbReference type="ChEBI" id="CHEBI:15377"/>
        <dbReference type="ChEBI" id="CHEBI:15378"/>
        <dbReference type="ChEBI" id="CHEBI:57287"/>
        <dbReference type="ChEBI" id="CHEBI:57288"/>
        <dbReference type="EC" id="2.3.3.13"/>
    </reaction>
</comment>
<sequence length="510" mass="56644">MRKIKIFDTTLRDGEQSPGVSLTMDEKLAIAEQLSLLKVDVIEAGFPISSSSDFESVKNIAQKIRDVEVAALARANYKDIDCAWEALKEAEQPRIHVFIATSPVHMKYKLKMNEDQVLERAVEAVKYAAKYTNNIEFSAEDASRSELEFLYKLFEKVIEAGATVINVPDTVGYVIPQEFGEFIKKIKENTRNIEKIELSVHCHNDLGMATANTLTALKEGADQAEVAVNGIGERAGNAALEEVLMALVTRKDYFEDLVVTQDTTKILKLSNMVSQFTGMVVQPNKAIVGKNAFAHESGIHQDGVIKERTTYEIMKAESIGLNSNKLILGKHSGRHALKEFLTSSGYNVDEETFEKLFLKFKDLASKKKNLNPLDVEALINDELYKTEDYFKLKYLSVTTGNTTLPTATIKIARGEELIEKAACSGDGPIDAIFKAINEIVEEENITLISYKIEGVTEGTDALGETTVKLKIEDEVYVGHSVETDITQASTLAYLNALNKYMAKKLQTTKK</sequence>
<dbReference type="PANTHER" id="PTHR10277">
    <property type="entry name" value="HOMOCITRATE SYNTHASE-RELATED"/>
    <property type="match status" value="1"/>
</dbReference>
<dbReference type="OrthoDB" id="9804858at2"/>
<evidence type="ECO:0000256" key="11">
    <source>
        <dbReference type="HAMAP-Rule" id="MF_01025"/>
    </source>
</evidence>
<evidence type="ECO:0000256" key="2">
    <source>
        <dbReference type="ARBA" id="ARBA00009396"/>
    </source>
</evidence>
<protein>
    <recommendedName>
        <fullName evidence="4 11">2-isopropylmalate synthase</fullName>
        <ecNumber evidence="3 11">2.3.3.13</ecNumber>
    </recommendedName>
    <alternativeName>
        <fullName evidence="11">Alpha-IPM synthase</fullName>
    </alternativeName>
    <alternativeName>
        <fullName evidence="11">Alpha-isopropylmalate synthase</fullName>
    </alternativeName>
</protein>
<keyword evidence="7 11" id="KW-0808">Transferase</keyword>
<dbReference type="PROSITE" id="PS50991">
    <property type="entry name" value="PYR_CT"/>
    <property type="match status" value="1"/>
</dbReference>
<dbReference type="GO" id="GO:0005737">
    <property type="term" value="C:cytoplasm"/>
    <property type="evidence" value="ECO:0007669"/>
    <property type="project" value="UniProtKB-UniRule"/>
</dbReference>
<dbReference type="HAMAP" id="MF_01025">
    <property type="entry name" value="LeuA_type1"/>
    <property type="match status" value="1"/>
</dbReference>
<dbReference type="RefSeq" id="WP_103067159.1">
    <property type="nucleotide sequence ID" value="NZ_AZRL01000016.1"/>
</dbReference>
<reference evidence="13 14" key="1">
    <citation type="submission" date="2013-12" db="EMBL/GenBank/DDBJ databases">
        <title>Comparative genomics of Petrotoga isolates.</title>
        <authorList>
            <person name="Nesbo C.L."/>
            <person name="Charchuk R."/>
            <person name="Chow K."/>
        </authorList>
    </citation>
    <scope>NUCLEOTIDE SEQUENCE [LARGE SCALE GENOMIC DNA]</scope>
    <source>
        <strain evidence="13 14">DSM 13574</strain>
    </source>
</reference>
<feature type="binding site" evidence="11">
    <location>
        <position position="203"/>
    </location>
    <ligand>
        <name>Mn(2+)</name>
        <dbReference type="ChEBI" id="CHEBI:29035"/>
    </ligand>
</feature>
<evidence type="ECO:0000256" key="8">
    <source>
        <dbReference type="ARBA" id="ARBA00022723"/>
    </source>
</evidence>
<dbReference type="GO" id="GO:0003852">
    <property type="term" value="F:2-isopropylmalate synthase activity"/>
    <property type="evidence" value="ECO:0007669"/>
    <property type="project" value="UniProtKB-UniRule"/>
</dbReference>
<dbReference type="PROSITE" id="PS00816">
    <property type="entry name" value="AIPM_HOMOCIT_SYNTH_2"/>
    <property type="match status" value="1"/>
</dbReference>
<feature type="binding site" evidence="11">
    <location>
        <position position="201"/>
    </location>
    <ligand>
        <name>Mn(2+)</name>
        <dbReference type="ChEBI" id="CHEBI:29035"/>
    </ligand>
</feature>
<dbReference type="CDD" id="cd07940">
    <property type="entry name" value="DRE_TIM_IPMS"/>
    <property type="match status" value="1"/>
</dbReference>
<evidence type="ECO:0000256" key="9">
    <source>
        <dbReference type="ARBA" id="ARBA00023211"/>
    </source>
</evidence>
<dbReference type="Pfam" id="PF00682">
    <property type="entry name" value="HMGL-like"/>
    <property type="match status" value="1"/>
</dbReference>
<evidence type="ECO:0000256" key="3">
    <source>
        <dbReference type="ARBA" id="ARBA00012973"/>
    </source>
</evidence>
<comment type="similarity">
    <text evidence="2 11">Belongs to the alpha-IPM synthase/homocitrate synthase family. LeuA type 1 subfamily.</text>
</comment>
<keyword evidence="13" id="KW-0012">Acyltransferase</keyword>
<dbReference type="PANTHER" id="PTHR10277:SF9">
    <property type="entry name" value="2-ISOPROPYLMALATE SYNTHASE 1, CHLOROPLASTIC-RELATED"/>
    <property type="match status" value="1"/>
</dbReference>
<dbReference type="PROSITE" id="PS00815">
    <property type="entry name" value="AIPM_HOMOCIT_SYNTH_1"/>
    <property type="match status" value="1"/>
</dbReference>
<keyword evidence="6 11" id="KW-0028">Amino-acid biosynthesis</keyword>
<evidence type="ECO:0000256" key="10">
    <source>
        <dbReference type="ARBA" id="ARBA00023304"/>
    </source>
</evidence>
<accession>A0A2K1P001</accession>
<dbReference type="InterPro" id="IPR005671">
    <property type="entry name" value="LeuA_bact_synth"/>
</dbReference>
<comment type="cofactor">
    <cofactor evidence="11">
        <name>Mn(2+)</name>
        <dbReference type="ChEBI" id="CHEBI:29035"/>
    </cofactor>
</comment>
<dbReference type="SUPFAM" id="SSF110921">
    <property type="entry name" value="2-isopropylmalate synthase LeuA, allosteric (dimerisation) domain"/>
    <property type="match status" value="1"/>
</dbReference>
<dbReference type="Pfam" id="PF22617">
    <property type="entry name" value="HCS_D2"/>
    <property type="match status" value="1"/>
</dbReference>
<dbReference type="InterPro" id="IPR013709">
    <property type="entry name" value="2-isopropylmalate_synth_dimer"/>
</dbReference>
<gene>
    <name evidence="11" type="primary">leuA</name>
    <name evidence="13" type="ORF">X929_06330</name>
</gene>
<dbReference type="InterPro" id="IPR000891">
    <property type="entry name" value="PYR_CT"/>
</dbReference>
<comment type="subunit">
    <text evidence="11">Homodimer.</text>
</comment>
<keyword evidence="5 11" id="KW-0432">Leucine biosynthesis</keyword>
<feature type="binding site" evidence="11">
    <location>
        <position position="237"/>
    </location>
    <ligand>
        <name>Mn(2+)</name>
        <dbReference type="ChEBI" id="CHEBI:29035"/>
    </ligand>
</feature>
<evidence type="ECO:0000256" key="1">
    <source>
        <dbReference type="ARBA" id="ARBA00004689"/>
    </source>
</evidence>
<dbReference type="EMBL" id="AZRL01000016">
    <property type="protein sequence ID" value="PNR96100.1"/>
    <property type="molecule type" value="Genomic_DNA"/>
</dbReference>
<dbReference type="InterPro" id="IPR054691">
    <property type="entry name" value="LeuA/HCS_post-cat"/>
</dbReference>
<evidence type="ECO:0000256" key="7">
    <source>
        <dbReference type="ARBA" id="ARBA00022679"/>
    </source>
</evidence>
<dbReference type="FunFam" id="3.30.160.270:FF:000003">
    <property type="entry name" value="2-isopropylmalate synthase"/>
    <property type="match status" value="1"/>
</dbReference>
<dbReference type="Gene3D" id="3.20.20.70">
    <property type="entry name" value="Aldolase class I"/>
    <property type="match status" value="1"/>
</dbReference>
<evidence type="ECO:0000256" key="5">
    <source>
        <dbReference type="ARBA" id="ARBA00022430"/>
    </source>
</evidence>
<dbReference type="GO" id="GO:0003985">
    <property type="term" value="F:acetyl-CoA C-acetyltransferase activity"/>
    <property type="evidence" value="ECO:0007669"/>
    <property type="project" value="UniProtKB-UniRule"/>
</dbReference>
<dbReference type="FunFam" id="3.20.20.70:FF:000010">
    <property type="entry name" value="2-isopropylmalate synthase"/>
    <property type="match status" value="1"/>
</dbReference>
<comment type="pathway">
    <text evidence="1 11">Amino-acid biosynthesis; L-leucine biosynthesis; L-leucine from 3-methyl-2-oxobutanoate: step 1/4.</text>
</comment>
<feature type="binding site" evidence="11">
    <location>
        <position position="13"/>
    </location>
    <ligand>
        <name>Mn(2+)</name>
        <dbReference type="ChEBI" id="CHEBI:29035"/>
    </ligand>
</feature>
<organism evidence="13 14">
    <name type="scientific">Petrotoga olearia DSM 13574</name>
    <dbReference type="NCBI Taxonomy" id="1122955"/>
    <lineage>
        <taxon>Bacteria</taxon>
        <taxon>Thermotogati</taxon>
        <taxon>Thermotogota</taxon>
        <taxon>Thermotogae</taxon>
        <taxon>Petrotogales</taxon>
        <taxon>Petrotogaceae</taxon>
        <taxon>Petrotoga</taxon>
    </lineage>
</organism>
<dbReference type="InterPro" id="IPR036230">
    <property type="entry name" value="LeuA_allosteric_dom_sf"/>
</dbReference>
<evidence type="ECO:0000256" key="6">
    <source>
        <dbReference type="ARBA" id="ARBA00022605"/>
    </source>
</evidence>
<comment type="caution">
    <text evidence="13">The sequence shown here is derived from an EMBL/GenBank/DDBJ whole genome shotgun (WGS) entry which is preliminary data.</text>
</comment>
<dbReference type="Gene3D" id="1.10.238.260">
    <property type="match status" value="1"/>
</dbReference>
<dbReference type="InterPro" id="IPR050073">
    <property type="entry name" value="2-IPM_HCS-like"/>
</dbReference>
<keyword evidence="8 11" id="KW-0479">Metal-binding</keyword>
<dbReference type="NCBIfam" id="TIGR00973">
    <property type="entry name" value="leuA_bact"/>
    <property type="match status" value="1"/>
</dbReference>
<keyword evidence="10 11" id="KW-0100">Branched-chain amino acid biosynthesis</keyword>
<name>A0A2K1P001_9BACT</name>
<keyword evidence="11" id="KW-0963">Cytoplasm</keyword>
<dbReference type="UniPathway" id="UPA00048">
    <property type="reaction ID" value="UER00070"/>
</dbReference>
<dbReference type="NCBIfam" id="NF002086">
    <property type="entry name" value="PRK00915.1-3"/>
    <property type="match status" value="1"/>
</dbReference>
<dbReference type="AlphaFoldDB" id="A0A2K1P001"/>
<dbReference type="SMART" id="SM00917">
    <property type="entry name" value="LeuA_dimer"/>
    <property type="match status" value="1"/>
</dbReference>
<dbReference type="EC" id="2.3.3.13" evidence="3 11"/>
<comment type="function">
    <text evidence="11">Catalyzes the condensation of the acetyl group of acetyl-CoA with 3-methyl-2-oxobutanoate (2-ketoisovalerate) to form 3-carboxy-3-hydroxy-4-methylpentanoate (2-isopropylmalate).</text>
</comment>